<dbReference type="InterPro" id="IPR013589">
    <property type="entry name" value="Bac_transglu_N"/>
</dbReference>
<dbReference type="SUPFAM" id="SSF54001">
    <property type="entry name" value="Cysteine proteinases"/>
    <property type="match status" value="1"/>
</dbReference>
<evidence type="ECO:0000313" key="4">
    <source>
        <dbReference type="Proteomes" id="UP000199518"/>
    </source>
</evidence>
<feature type="domain" description="Transglutaminase-like" evidence="2">
    <location>
        <begin position="219"/>
        <end position="282"/>
    </location>
</feature>
<evidence type="ECO:0000259" key="2">
    <source>
        <dbReference type="SMART" id="SM00460"/>
    </source>
</evidence>
<keyword evidence="3" id="KW-0378">Hydrolase</keyword>
<dbReference type="Gene3D" id="3.10.620.30">
    <property type="match status" value="1"/>
</dbReference>
<keyword evidence="3" id="KW-0645">Protease</keyword>
<dbReference type="EMBL" id="FOQD01000017">
    <property type="protein sequence ID" value="SFJ26418.1"/>
    <property type="molecule type" value="Genomic_DNA"/>
</dbReference>
<dbReference type="GO" id="GO:0006508">
    <property type="term" value="P:proteolysis"/>
    <property type="evidence" value="ECO:0007669"/>
    <property type="project" value="UniProtKB-KW"/>
</dbReference>
<feature type="compositionally biased region" description="Polar residues" evidence="1">
    <location>
        <begin position="35"/>
        <end position="46"/>
    </location>
</feature>
<accession>A0A1I3PXM3</accession>
<dbReference type="InterPro" id="IPR038765">
    <property type="entry name" value="Papain-like_cys_pep_sf"/>
</dbReference>
<sequence>MSLAPQLQARRNSQHLTPKQAGARQTGKAAGQPAPRSSLNEKQSSMKQVRIIHSTEYFYSEPVKFGTHRALLRPREGHEVHISSSRLVVEPEASVRWLRDIEGNSVAILTFQTPSDKFRLLAEFDVTLCDDNPIECLISPQARSYPFQYDPAEQIELVPYRLPSYPYDGPALHEWLRALYEPGQLIDSFELLNRLNTHIFKSLKYVERHDHGVQLPHQTLELGSGSCRDYAVLMMEAARHWGFGSRFVTGYIQMAEGQHGATHAWTEIYLPGAGWRGFDPTNNKLAGNEHISVGVTREQEKAAPLSGTWEGPSDAFQRMEVSVQVVALPSTTTA</sequence>
<evidence type="ECO:0000256" key="1">
    <source>
        <dbReference type="SAM" id="MobiDB-lite"/>
    </source>
</evidence>
<feature type="region of interest" description="Disordered" evidence="1">
    <location>
        <begin position="1"/>
        <end position="46"/>
    </location>
</feature>
<protein>
    <submittedName>
        <fullName evidence="3">Transglutaminase-like enzyme, putative cysteine protease</fullName>
    </submittedName>
</protein>
<dbReference type="PANTHER" id="PTHR33490:SF1">
    <property type="entry name" value="SLL1233 PROTEIN"/>
    <property type="match status" value="1"/>
</dbReference>
<name>A0A1I3PXM3_9PLAN</name>
<dbReference type="STRING" id="1576369.SAMN05421753_11774"/>
<dbReference type="Pfam" id="PF01841">
    <property type="entry name" value="Transglut_core"/>
    <property type="match status" value="1"/>
</dbReference>
<gene>
    <name evidence="3" type="ORF">SAMN05421753_11774</name>
</gene>
<keyword evidence="4" id="KW-1185">Reference proteome</keyword>
<dbReference type="SMART" id="SM00460">
    <property type="entry name" value="TGc"/>
    <property type="match status" value="1"/>
</dbReference>
<proteinExistence type="predicted"/>
<organism evidence="3 4">
    <name type="scientific">Planctomicrobium piriforme</name>
    <dbReference type="NCBI Taxonomy" id="1576369"/>
    <lineage>
        <taxon>Bacteria</taxon>
        <taxon>Pseudomonadati</taxon>
        <taxon>Planctomycetota</taxon>
        <taxon>Planctomycetia</taxon>
        <taxon>Planctomycetales</taxon>
        <taxon>Planctomycetaceae</taxon>
        <taxon>Planctomicrobium</taxon>
    </lineage>
</organism>
<dbReference type="InterPro" id="IPR002931">
    <property type="entry name" value="Transglutaminase-like"/>
</dbReference>
<dbReference type="Proteomes" id="UP000199518">
    <property type="component" value="Unassembled WGS sequence"/>
</dbReference>
<dbReference type="OrthoDB" id="9787782at2"/>
<dbReference type="GO" id="GO:0008233">
    <property type="term" value="F:peptidase activity"/>
    <property type="evidence" value="ECO:0007669"/>
    <property type="project" value="UniProtKB-KW"/>
</dbReference>
<dbReference type="PANTHER" id="PTHR33490">
    <property type="entry name" value="BLR5614 PROTEIN-RELATED"/>
    <property type="match status" value="1"/>
</dbReference>
<reference evidence="4" key="1">
    <citation type="submission" date="2016-10" db="EMBL/GenBank/DDBJ databases">
        <authorList>
            <person name="Varghese N."/>
            <person name="Submissions S."/>
        </authorList>
    </citation>
    <scope>NUCLEOTIDE SEQUENCE [LARGE SCALE GENOMIC DNA]</scope>
    <source>
        <strain evidence="4">DSM 26348</strain>
    </source>
</reference>
<dbReference type="AlphaFoldDB" id="A0A1I3PXM3"/>
<dbReference type="Pfam" id="PF08379">
    <property type="entry name" value="Bact_transglu_N"/>
    <property type="match status" value="1"/>
</dbReference>
<evidence type="ECO:0000313" key="3">
    <source>
        <dbReference type="EMBL" id="SFJ26418.1"/>
    </source>
</evidence>